<accession>A0A4R0X9Y9</accession>
<organism evidence="1 2">
    <name type="scientific">Paraburkholderia steynii</name>
    <dbReference type="NCBI Taxonomy" id="1245441"/>
    <lineage>
        <taxon>Bacteria</taxon>
        <taxon>Pseudomonadati</taxon>
        <taxon>Pseudomonadota</taxon>
        <taxon>Betaproteobacteria</taxon>
        <taxon>Burkholderiales</taxon>
        <taxon>Burkholderiaceae</taxon>
        <taxon>Paraburkholderia</taxon>
    </lineage>
</organism>
<evidence type="ECO:0000313" key="2">
    <source>
        <dbReference type="Proteomes" id="UP000294200"/>
    </source>
</evidence>
<dbReference type="Proteomes" id="UP000294200">
    <property type="component" value="Unassembled WGS sequence"/>
</dbReference>
<proteinExistence type="predicted"/>
<comment type="caution">
    <text evidence="1">The sequence shown here is derived from an EMBL/GenBank/DDBJ whole genome shotgun (WGS) entry which is preliminary data.</text>
</comment>
<protein>
    <submittedName>
        <fullName evidence="1">Uncharacterized protein</fullName>
    </submittedName>
</protein>
<keyword evidence="2" id="KW-1185">Reference proteome</keyword>
<sequence length="61" mass="6620">MPHDELKIRCSRISYNKRCALQYSILGIAGARRIEGAGFEQPVDNSGTSVLQLSPIADSAD</sequence>
<dbReference type="AlphaFoldDB" id="A0A4R0X9Y9"/>
<name>A0A4R0X9Y9_9BURK</name>
<dbReference type="EMBL" id="MWML01000256">
    <property type="protein sequence ID" value="TCG04400.1"/>
    <property type="molecule type" value="Genomic_DNA"/>
</dbReference>
<gene>
    <name evidence="1" type="ORF">BZM27_41175</name>
</gene>
<evidence type="ECO:0000313" key="1">
    <source>
        <dbReference type="EMBL" id="TCG04400.1"/>
    </source>
</evidence>
<reference evidence="1 2" key="1">
    <citation type="submission" date="2017-02" db="EMBL/GenBank/DDBJ databases">
        <title>Paraburkholderia sophoroidis sp. nov. and Paraburkholderia steynii sp. nov. rhizobial symbionts of the fynbos legume Hypocalyptus sophoroides.</title>
        <authorList>
            <person name="Steenkamp E.T."/>
            <person name="Beukes C.W."/>
            <person name="Van Zyl E."/>
            <person name="Avontuur J."/>
            <person name="Chan W.Y."/>
            <person name="Hassen A."/>
            <person name="Palmer M."/>
            <person name="Mthombeni L."/>
            <person name="Phalane F."/>
            <person name="Sereme K."/>
            <person name="Venter S.N."/>
        </authorList>
    </citation>
    <scope>NUCLEOTIDE SEQUENCE [LARGE SCALE GENOMIC DNA]</scope>
    <source>
        <strain evidence="1 2">HC1.1ba</strain>
    </source>
</reference>